<dbReference type="AlphaFoldDB" id="A0A397JRN4"/>
<comment type="caution">
    <text evidence="1">The sequence shown here is derived from an EMBL/GenBank/DDBJ whole genome shotgun (WGS) entry which is preliminary data.</text>
</comment>
<proteinExistence type="predicted"/>
<accession>A0A397JRN4</accession>
<protein>
    <submittedName>
        <fullName evidence="1">Uncharacterized protein</fullName>
    </submittedName>
</protein>
<evidence type="ECO:0000313" key="1">
    <source>
        <dbReference type="EMBL" id="RHZ87150.1"/>
    </source>
</evidence>
<gene>
    <name evidence="1" type="ORF">Glove_40g26</name>
</gene>
<sequence>MSCELSCNTHEKLFSIRNLLQEEAIMAQNNVKTWVKHLSVFVKESNTSNRDIMAQNNVKTWVKHLSVFVKESNTSNRECAIHHYTPQDEIDKGTICLFANKSDSKELFAALHNLEKKLCELLLSKKPLKSFLIFGINV</sequence>
<name>A0A397JRN4_9GLOM</name>
<keyword evidence="2" id="KW-1185">Reference proteome</keyword>
<evidence type="ECO:0000313" key="2">
    <source>
        <dbReference type="Proteomes" id="UP000266861"/>
    </source>
</evidence>
<organism evidence="1 2">
    <name type="scientific">Diversispora epigaea</name>
    <dbReference type="NCBI Taxonomy" id="1348612"/>
    <lineage>
        <taxon>Eukaryota</taxon>
        <taxon>Fungi</taxon>
        <taxon>Fungi incertae sedis</taxon>
        <taxon>Mucoromycota</taxon>
        <taxon>Glomeromycotina</taxon>
        <taxon>Glomeromycetes</taxon>
        <taxon>Diversisporales</taxon>
        <taxon>Diversisporaceae</taxon>
        <taxon>Diversispora</taxon>
    </lineage>
</organism>
<dbReference type="OrthoDB" id="642895at2759"/>
<reference evidence="1 2" key="1">
    <citation type="submission" date="2018-08" db="EMBL/GenBank/DDBJ databases">
        <title>Genome and evolution of the arbuscular mycorrhizal fungus Diversispora epigaea (formerly Glomus versiforme) and its bacterial endosymbionts.</title>
        <authorList>
            <person name="Sun X."/>
            <person name="Fei Z."/>
            <person name="Harrison M."/>
        </authorList>
    </citation>
    <scope>NUCLEOTIDE SEQUENCE [LARGE SCALE GENOMIC DNA]</scope>
    <source>
        <strain evidence="1 2">IT104</strain>
    </source>
</reference>
<dbReference type="Proteomes" id="UP000266861">
    <property type="component" value="Unassembled WGS sequence"/>
</dbReference>
<dbReference type="EMBL" id="PQFF01000038">
    <property type="protein sequence ID" value="RHZ87150.1"/>
    <property type="molecule type" value="Genomic_DNA"/>
</dbReference>